<accession>A0A9N9GTU2</accession>
<dbReference type="Proteomes" id="UP000789739">
    <property type="component" value="Unassembled WGS sequence"/>
</dbReference>
<evidence type="ECO:0000313" key="2">
    <source>
        <dbReference type="Proteomes" id="UP000789739"/>
    </source>
</evidence>
<evidence type="ECO:0000313" key="1">
    <source>
        <dbReference type="EMBL" id="CAG8624970.1"/>
    </source>
</evidence>
<dbReference type="AlphaFoldDB" id="A0A9N9GTU2"/>
<protein>
    <submittedName>
        <fullName evidence="1">5241_t:CDS:1</fullName>
    </submittedName>
</protein>
<dbReference type="EMBL" id="CAJVPI010001739">
    <property type="protein sequence ID" value="CAG8624970.1"/>
    <property type="molecule type" value="Genomic_DNA"/>
</dbReference>
<sequence>MSIPTIYIDPYAEVAIVCRALYYNIPGFYPNVKALQKACKKEGYGHFRLKDITKWLENQYDYQIYRHPPKIKAQASFSKCRIPNKLHQCDLLPHVYDDQKKGKVYLHTLVLIDVATRFKCAVALTSKNSLE</sequence>
<keyword evidence="2" id="KW-1185">Reference proteome</keyword>
<reference evidence="1" key="1">
    <citation type="submission" date="2021-06" db="EMBL/GenBank/DDBJ databases">
        <authorList>
            <person name="Kallberg Y."/>
            <person name="Tangrot J."/>
            <person name="Rosling A."/>
        </authorList>
    </citation>
    <scope>NUCLEOTIDE SEQUENCE</scope>
    <source>
        <strain evidence="1">BR232B</strain>
    </source>
</reference>
<gene>
    <name evidence="1" type="ORF">PBRASI_LOCUS8923</name>
</gene>
<dbReference type="OrthoDB" id="2403749at2759"/>
<organism evidence="1 2">
    <name type="scientific">Paraglomus brasilianum</name>
    <dbReference type="NCBI Taxonomy" id="144538"/>
    <lineage>
        <taxon>Eukaryota</taxon>
        <taxon>Fungi</taxon>
        <taxon>Fungi incertae sedis</taxon>
        <taxon>Mucoromycota</taxon>
        <taxon>Glomeromycotina</taxon>
        <taxon>Glomeromycetes</taxon>
        <taxon>Paraglomerales</taxon>
        <taxon>Paraglomeraceae</taxon>
        <taxon>Paraglomus</taxon>
    </lineage>
</organism>
<comment type="caution">
    <text evidence="1">The sequence shown here is derived from an EMBL/GenBank/DDBJ whole genome shotgun (WGS) entry which is preliminary data.</text>
</comment>
<feature type="non-terminal residue" evidence="1">
    <location>
        <position position="131"/>
    </location>
</feature>
<proteinExistence type="predicted"/>
<name>A0A9N9GTU2_9GLOM</name>